<dbReference type="InterPro" id="IPR029017">
    <property type="entry name" value="Enolase-like_N"/>
</dbReference>
<organism evidence="2 3">
    <name type="scientific">Alkalihalophilus lindianensis</name>
    <dbReference type="NCBI Taxonomy" id="1630542"/>
    <lineage>
        <taxon>Bacteria</taxon>
        <taxon>Bacillati</taxon>
        <taxon>Bacillota</taxon>
        <taxon>Bacilli</taxon>
        <taxon>Bacillales</taxon>
        <taxon>Bacillaceae</taxon>
        <taxon>Alkalihalophilus</taxon>
    </lineage>
</organism>
<evidence type="ECO:0000259" key="1">
    <source>
        <dbReference type="Pfam" id="PF03952"/>
    </source>
</evidence>
<name>A0ABU3XIP9_9BACI</name>
<dbReference type="RefSeq" id="WP_317124538.1">
    <property type="nucleotide sequence ID" value="NZ_JAWJBA010001103.1"/>
</dbReference>
<dbReference type="Gene3D" id="3.30.390.10">
    <property type="entry name" value="Enolase-like, N-terminal domain"/>
    <property type="match status" value="1"/>
</dbReference>
<evidence type="ECO:0000313" key="3">
    <source>
        <dbReference type="Proteomes" id="UP001287282"/>
    </source>
</evidence>
<sequence length="36" mass="4004">MPFITEVYAREVLDSRGNPTVEVEVYTESGAFGRAL</sequence>
<gene>
    <name evidence="2" type="ORF">RYX56_25515</name>
</gene>
<dbReference type="InterPro" id="IPR020811">
    <property type="entry name" value="Enolase_N"/>
</dbReference>
<dbReference type="SUPFAM" id="SSF54826">
    <property type="entry name" value="Enolase N-terminal domain-like"/>
    <property type="match status" value="1"/>
</dbReference>
<dbReference type="EMBL" id="JAWJBA010001103">
    <property type="protein sequence ID" value="MDV2687710.1"/>
    <property type="molecule type" value="Genomic_DNA"/>
</dbReference>
<comment type="caution">
    <text evidence="2">The sequence shown here is derived from an EMBL/GenBank/DDBJ whole genome shotgun (WGS) entry which is preliminary data.</text>
</comment>
<dbReference type="Pfam" id="PF03952">
    <property type="entry name" value="Enolase_N"/>
    <property type="match status" value="1"/>
</dbReference>
<feature type="domain" description="Enolase N-terminal" evidence="1">
    <location>
        <begin position="4"/>
        <end position="35"/>
    </location>
</feature>
<accession>A0ABU3XIP9</accession>
<feature type="non-terminal residue" evidence="2">
    <location>
        <position position="36"/>
    </location>
</feature>
<keyword evidence="3" id="KW-1185">Reference proteome</keyword>
<reference evidence="2 3" key="1">
    <citation type="submission" date="2023-10" db="EMBL/GenBank/DDBJ databases">
        <title>Screening of Alkalihalobacillus lindianensis BZ-TG-R113 and Its Alleviation of Salt Stress on Rapeseed Growth.</title>
        <authorList>
            <person name="Zhao B."/>
            <person name="Guo T."/>
        </authorList>
    </citation>
    <scope>NUCLEOTIDE SEQUENCE [LARGE SCALE GENOMIC DNA]</scope>
    <source>
        <strain evidence="2 3">BZ-TG-R113</strain>
    </source>
</reference>
<dbReference type="Proteomes" id="UP001287282">
    <property type="component" value="Unassembled WGS sequence"/>
</dbReference>
<evidence type="ECO:0000313" key="2">
    <source>
        <dbReference type="EMBL" id="MDV2687710.1"/>
    </source>
</evidence>
<protein>
    <recommendedName>
        <fullName evidence="1">Enolase N-terminal domain-containing protein</fullName>
    </recommendedName>
</protein>
<proteinExistence type="predicted"/>